<dbReference type="AlphaFoldDB" id="A3U0I1"/>
<evidence type="ECO:0000256" key="1">
    <source>
        <dbReference type="SAM" id="MobiDB-lite"/>
    </source>
</evidence>
<comment type="caution">
    <text evidence="2">The sequence shown here is derived from an EMBL/GenBank/DDBJ whole genome shotgun (WGS) entry which is preliminary data.</text>
</comment>
<gene>
    <name evidence="2" type="ORF">OB2597_19356</name>
</gene>
<protein>
    <submittedName>
        <fullName evidence="2">Uncharacterized protein</fullName>
    </submittedName>
</protein>
<name>A3U0I1_PSEBH</name>
<dbReference type="OrthoDB" id="9802114at2"/>
<dbReference type="STRING" id="252305.OB2597_19356"/>
<evidence type="ECO:0000313" key="2">
    <source>
        <dbReference type="EMBL" id="EAQ02272.1"/>
    </source>
</evidence>
<feature type="region of interest" description="Disordered" evidence="1">
    <location>
        <begin position="1"/>
        <end position="23"/>
    </location>
</feature>
<proteinExistence type="predicted"/>
<keyword evidence="3" id="KW-1185">Reference proteome</keyword>
<dbReference type="InterPro" id="IPR046342">
    <property type="entry name" value="CBS_dom_sf"/>
</dbReference>
<sequence>MQISEITSRDPVTLSPDRTARNASPLVDRAGYGFRPGGRDDRLAGVLADRGIALGGIGRRHRPGCPLRDARTADARYCTDADDAGTAARDIAELQVRQGRTVDVASLGARAVCHDGGTAEVALGGLSRPGGARTS</sequence>
<dbReference type="RefSeq" id="WP_009803814.1">
    <property type="nucleotide sequence ID" value="NZ_AAMO01000008.1"/>
</dbReference>
<evidence type="ECO:0000313" key="3">
    <source>
        <dbReference type="Proteomes" id="UP000004318"/>
    </source>
</evidence>
<dbReference type="Proteomes" id="UP000004318">
    <property type="component" value="Unassembled WGS sequence"/>
</dbReference>
<accession>A3U0I1</accession>
<dbReference type="HOGENOM" id="CLU_1883627_0_0_5"/>
<dbReference type="SUPFAM" id="SSF54631">
    <property type="entry name" value="CBS-domain pair"/>
    <property type="match status" value="1"/>
</dbReference>
<reference evidence="2 3" key="1">
    <citation type="journal article" date="2010" name="J. Bacteriol.">
        <title>Genome sequences of Oceanicola granulosus HTCC2516(T) and Oceanicola batsensis HTCC2597(TDelta).</title>
        <authorList>
            <person name="Thrash J.C."/>
            <person name="Cho J.C."/>
            <person name="Vergin K.L."/>
            <person name="Giovannoni S.J."/>
        </authorList>
    </citation>
    <scope>NUCLEOTIDE SEQUENCE [LARGE SCALE GENOMIC DNA]</scope>
    <source>
        <strain evidence="3">ATCC BAA-863 / DSM 15984 / KCTC 12145 / HTCC2597</strain>
    </source>
</reference>
<organism evidence="2 3">
    <name type="scientific">Pseudooceanicola batsensis (strain ATCC BAA-863 / DSM 15984 / KCTC 12145 / HTCC2597)</name>
    <name type="common">Oceanicola batsensis</name>
    <dbReference type="NCBI Taxonomy" id="252305"/>
    <lineage>
        <taxon>Bacteria</taxon>
        <taxon>Pseudomonadati</taxon>
        <taxon>Pseudomonadota</taxon>
        <taxon>Alphaproteobacteria</taxon>
        <taxon>Rhodobacterales</taxon>
        <taxon>Paracoccaceae</taxon>
        <taxon>Pseudooceanicola</taxon>
    </lineage>
</organism>
<dbReference type="EMBL" id="AAMO01000008">
    <property type="protein sequence ID" value="EAQ02272.1"/>
    <property type="molecule type" value="Genomic_DNA"/>
</dbReference>